<dbReference type="SUPFAM" id="SSF46785">
    <property type="entry name" value="Winged helix' DNA-binding domain"/>
    <property type="match status" value="1"/>
</dbReference>
<gene>
    <name evidence="3" type="ORF">CTE05_15510</name>
</gene>
<evidence type="ECO:0000313" key="4">
    <source>
        <dbReference type="Proteomes" id="UP000321049"/>
    </source>
</evidence>
<organism evidence="3 4">
    <name type="scientific">Cellulomonas terrae</name>
    <dbReference type="NCBI Taxonomy" id="311234"/>
    <lineage>
        <taxon>Bacteria</taxon>
        <taxon>Bacillati</taxon>
        <taxon>Actinomycetota</taxon>
        <taxon>Actinomycetes</taxon>
        <taxon>Micrococcales</taxon>
        <taxon>Cellulomonadaceae</taxon>
        <taxon>Cellulomonas</taxon>
    </lineage>
</organism>
<name>A0A511JJ84_9CELL</name>
<reference evidence="3 4" key="1">
    <citation type="submission" date="2019-07" db="EMBL/GenBank/DDBJ databases">
        <title>Whole genome shotgun sequence of Cellulomonas terrae NBRC 100819.</title>
        <authorList>
            <person name="Hosoyama A."/>
            <person name="Uohara A."/>
            <person name="Ohji S."/>
            <person name="Ichikawa N."/>
        </authorList>
    </citation>
    <scope>NUCLEOTIDE SEQUENCE [LARGE SCALE GENOMIC DNA]</scope>
    <source>
        <strain evidence="3 4">NBRC 100819</strain>
    </source>
</reference>
<comment type="caution">
    <text evidence="3">The sequence shown here is derived from an EMBL/GenBank/DDBJ whole genome shotgun (WGS) entry which is preliminary data.</text>
</comment>
<dbReference type="EMBL" id="BJWH01000006">
    <property type="protein sequence ID" value="GEL98004.1"/>
    <property type="molecule type" value="Genomic_DNA"/>
</dbReference>
<feature type="region of interest" description="Disordered" evidence="1">
    <location>
        <begin position="77"/>
        <end position="98"/>
    </location>
</feature>
<accession>A0A511JJ84</accession>
<dbReference type="Proteomes" id="UP000321049">
    <property type="component" value="Unassembled WGS sequence"/>
</dbReference>
<dbReference type="Pfam" id="PF03551">
    <property type="entry name" value="PadR"/>
    <property type="match status" value="1"/>
</dbReference>
<dbReference type="AlphaFoldDB" id="A0A511JJ84"/>
<dbReference type="InterPro" id="IPR036390">
    <property type="entry name" value="WH_DNA-bd_sf"/>
</dbReference>
<keyword evidence="4" id="KW-1185">Reference proteome</keyword>
<proteinExistence type="predicted"/>
<dbReference type="Gene3D" id="1.10.10.10">
    <property type="entry name" value="Winged helix-like DNA-binding domain superfamily/Winged helix DNA-binding domain"/>
    <property type="match status" value="1"/>
</dbReference>
<protein>
    <submittedName>
        <fullName evidence="3">Transcriptional regulator</fullName>
    </submittedName>
</protein>
<feature type="domain" description="Transcription regulator PadR N-terminal" evidence="2">
    <location>
        <begin position="2"/>
        <end position="70"/>
    </location>
</feature>
<dbReference type="InterPro" id="IPR036388">
    <property type="entry name" value="WH-like_DNA-bd_sf"/>
</dbReference>
<evidence type="ECO:0000256" key="1">
    <source>
        <dbReference type="SAM" id="MobiDB-lite"/>
    </source>
</evidence>
<evidence type="ECO:0000259" key="2">
    <source>
        <dbReference type="Pfam" id="PF03551"/>
    </source>
</evidence>
<evidence type="ECO:0000313" key="3">
    <source>
        <dbReference type="EMBL" id="GEL98004.1"/>
    </source>
</evidence>
<sequence>MLQALAEEPTAWRHGYELCTELGLHAGTVYPILLRLAERGQIESTWEAQGAPGRPPRHLYRLSTAGAELVAELRRAVEETDTRPAPRTWGAASPGAVG</sequence>
<dbReference type="InterPro" id="IPR005149">
    <property type="entry name" value="Tscrpt_reg_PadR_N"/>
</dbReference>